<comment type="similarity">
    <text evidence="2">Belongs to the POMC family.</text>
</comment>
<dbReference type="GO" id="GO:0005615">
    <property type="term" value="C:extracellular space"/>
    <property type="evidence" value="ECO:0007669"/>
    <property type="project" value="TreeGrafter"/>
</dbReference>
<dbReference type="EMBL" id="AAGW02055154">
    <property type="status" value="NOT_ANNOTATED_CDS"/>
    <property type="molecule type" value="Genomic_DNA"/>
</dbReference>
<evidence type="ECO:0000256" key="3">
    <source>
        <dbReference type="ARBA" id="ARBA00022525"/>
    </source>
</evidence>
<dbReference type="GeneTree" id="ENSGT00390000016811"/>
<evidence type="ECO:0000259" key="6">
    <source>
        <dbReference type="SMART" id="SM01364"/>
    </source>
</evidence>
<feature type="domain" description="Pro-opiomelanocortin N-terminal" evidence="6">
    <location>
        <begin position="22"/>
        <end position="66"/>
    </location>
</feature>
<evidence type="ECO:0000256" key="4">
    <source>
        <dbReference type="SAM" id="MobiDB-lite"/>
    </source>
</evidence>
<reference evidence="7 8" key="1">
    <citation type="journal article" date="2011" name="Nature">
        <title>A high-resolution map of human evolutionary constraint using 29 mammals.</title>
        <authorList>
            <person name="Lindblad-Toh K."/>
            <person name="Garber M."/>
            <person name="Zuk O."/>
            <person name="Lin M.F."/>
            <person name="Parker B.J."/>
            <person name="Washietl S."/>
            <person name="Kheradpour P."/>
            <person name="Ernst J."/>
            <person name="Jordan G."/>
            <person name="Mauceli E."/>
            <person name="Ward L.D."/>
            <person name="Lowe C.B."/>
            <person name="Holloway A.K."/>
            <person name="Clamp M."/>
            <person name="Gnerre S."/>
            <person name="Alfoldi J."/>
            <person name="Beal K."/>
            <person name="Chang J."/>
            <person name="Clawson H."/>
            <person name="Cuff J."/>
            <person name="Di Palma F."/>
            <person name="Fitzgerald S."/>
            <person name="Flicek P."/>
            <person name="Guttman M."/>
            <person name="Hubisz M.J."/>
            <person name="Jaffe D.B."/>
            <person name="Jungreis I."/>
            <person name="Kent W.J."/>
            <person name="Kostka D."/>
            <person name="Lara M."/>
            <person name="Martins A.L."/>
            <person name="Massingham T."/>
            <person name="Moltke I."/>
            <person name="Raney B.J."/>
            <person name="Rasmussen M.D."/>
            <person name="Robinson J."/>
            <person name="Stark A."/>
            <person name="Vilella A.J."/>
            <person name="Wen J."/>
            <person name="Xie X."/>
            <person name="Zody M.C."/>
            <person name="Baldwin J."/>
            <person name="Bloom T."/>
            <person name="Chin C.W."/>
            <person name="Heiman D."/>
            <person name="Nicol R."/>
            <person name="Nusbaum C."/>
            <person name="Young S."/>
            <person name="Wilkinson J."/>
            <person name="Worley K.C."/>
            <person name="Kovar C.L."/>
            <person name="Muzny D.M."/>
            <person name="Gibbs R.A."/>
            <person name="Cree A."/>
            <person name="Dihn H.H."/>
            <person name="Fowler G."/>
            <person name="Jhangiani S."/>
            <person name="Joshi V."/>
            <person name="Lee S."/>
            <person name="Lewis L.R."/>
            <person name="Nazareth L.V."/>
            <person name="Okwuonu G."/>
            <person name="Santibanez J."/>
            <person name="Warren W.C."/>
            <person name="Mardis E.R."/>
            <person name="Weinstock G.M."/>
            <person name="Wilson R.K."/>
            <person name="Delehaunty K."/>
            <person name="Dooling D."/>
            <person name="Fronik C."/>
            <person name="Fulton L."/>
            <person name="Fulton B."/>
            <person name="Graves T."/>
            <person name="Minx P."/>
            <person name="Sodergren E."/>
            <person name="Birney E."/>
            <person name="Margulies E.H."/>
            <person name="Herrero J."/>
            <person name="Green E.D."/>
            <person name="Haussler D."/>
            <person name="Siepel A."/>
            <person name="Goldman N."/>
            <person name="Pollard K.S."/>
            <person name="Pedersen J.S."/>
            <person name="Lander E.S."/>
            <person name="Kellis M."/>
        </authorList>
    </citation>
    <scope>NUCLEOTIDE SEQUENCE [LARGE SCALE GENOMIC DNA]</scope>
    <source>
        <strain evidence="7 8">Thorbecke inbred</strain>
    </source>
</reference>
<dbReference type="InParanoid" id="A0A5F9CW27"/>
<accession>A0A5F9CW27</accession>
<keyword evidence="8" id="KW-1185">Reference proteome</keyword>
<dbReference type="Bgee" id="ENSOCUG00000032692">
    <property type="expression patterns" value="Expressed in testis and 12 other cell types or tissues"/>
</dbReference>
<dbReference type="GO" id="GO:0001664">
    <property type="term" value="F:G protein-coupled receptor binding"/>
    <property type="evidence" value="ECO:0007669"/>
    <property type="project" value="TreeGrafter"/>
</dbReference>
<dbReference type="EMBL" id="AAGW02055156">
    <property type="status" value="NOT_ANNOTATED_CDS"/>
    <property type="molecule type" value="Genomic_DNA"/>
</dbReference>
<reference evidence="7" key="3">
    <citation type="submission" date="2025-09" db="UniProtKB">
        <authorList>
            <consortium name="Ensembl"/>
        </authorList>
    </citation>
    <scope>IDENTIFICATION</scope>
    <source>
        <strain evidence="7">Thorbecke</strain>
    </source>
</reference>
<evidence type="ECO:0000256" key="1">
    <source>
        <dbReference type="ARBA" id="ARBA00004613"/>
    </source>
</evidence>
<dbReference type="InterPro" id="IPR013593">
    <property type="entry name" value="Melanocortin_N"/>
</dbReference>
<dbReference type="GO" id="GO:2000852">
    <property type="term" value="P:regulation of corticosterone secretion"/>
    <property type="evidence" value="ECO:0007669"/>
    <property type="project" value="TreeGrafter"/>
</dbReference>
<name>A0A5F9CW27_RABIT</name>
<dbReference type="GO" id="GO:0030141">
    <property type="term" value="C:secretory granule"/>
    <property type="evidence" value="ECO:0007669"/>
    <property type="project" value="TreeGrafter"/>
</dbReference>
<evidence type="ECO:0000313" key="7">
    <source>
        <dbReference type="Ensembl" id="ENSOCUP00000037970.1"/>
    </source>
</evidence>
<dbReference type="EMBL" id="AAGW02055155">
    <property type="status" value="NOT_ANNOTATED_CDS"/>
    <property type="molecule type" value="Genomic_DNA"/>
</dbReference>
<dbReference type="Pfam" id="PF08384">
    <property type="entry name" value="NPP"/>
    <property type="match status" value="1"/>
</dbReference>
<dbReference type="AlphaFoldDB" id="A0A5F9CW27"/>
<dbReference type="Ensembl" id="ENSOCUT00000050689.1">
    <property type="protein sequence ID" value="ENSOCUP00000037970.1"/>
    <property type="gene ID" value="ENSOCUG00000032692.1"/>
</dbReference>
<dbReference type="InterPro" id="IPR050878">
    <property type="entry name" value="POMC-derived_peptides"/>
</dbReference>
<dbReference type="Proteomes" id="UP000001811">
    <property type="component" value="Chromosome 2"/>
</dbReference>
<dbReference type="PANTHER" id="PTHR11416:SF7">
    <property type="entry name" value="PRO-OPIOMELANOCORTIN"/>
    <property type="match status" value="1"/>
</dbReference>
<feature type="region of interest" description="Disordered" evidence="4">
    <location>
        <begin position="83"/>
        <end position="107"/>
    </location>
</feature>
<organism evidence="7 8">
    <name type="scientific">Oryctolagus cuniculus</name>
    <name type="common">Rabbit</name>
    <dbReference type="NCBI Taxonomy" id="9986"/>
    <lineage>
        <taxon>Eukaryota</taxon>
        <taxon>Metazoa</taxon>
        <taxon>Chordata</taxon>
        <taxon>Craniata</taxon>
        <taxon>Vertebrata</taxon>
        <taxon>Euteleostomi</taxon>
        <taxon>Mammalia</taxon>
        <taxon>Eutheria</taxon>
        <taxon>Euarchontoglires</taxon>
        <taxon>Glires</taxon>
        <taxon>Lagomorpha</taxon>
        <taxon>Leporidae</taxon>
        <taxon>Oryctolagus</taxon>
    </lineage>
</organism>
<evidence type="ECO:0000256" key="5">
    <source>
        <dbReference type="SAM" id="SignalP"/>
    </source>
</evidence>
<dbReference type="STRING" id="9986.ENSOCUP00000037970"/>
<reference evidence="7" key="2">
    <citation type="submission" date="2025-08" db="UniProtKB">
        <authorList>
            <consortium name="Ensembl"/>
        </authorList>
    </citation>
    <scope>IDENTIFICATION</scope>
    <source>
        <strain evidence="7">Thorbecke</strain>
    </source>
</reference>
<sequence length="285" mass="29996">MLRSGALLLAVLLQASMEVRGWCLESSQCQELTTESHLLQCLRACQLDRSAETPVFPGNGDAHPLTESPRRYVMGHFRWDRFGRRNGSSGGGAGQKREQEQVAAGGGRGVRRGLVAHLSALAAAPGRGMLMVSSTDREAGTLGPWRGGGRPCRCPGWVRPAETRMAPGCGPAGCSLHAGEAPSGPRPRPRRPGAFVGLPAPTARTALEASPSFLVLSPPPPSAHPPWGRPNRTGAEGKLACLRNTARQFRAVTQACPSKGTRTRTALPGACSPCPRRPAAAHAGF</sequence>
<keyword evidence="5" id="KW-0732">Signal</keyword>
<dbReference type="SMART" id="SM01364">
    <property type="entry name" value="NPP"/>
    <property type="match status" value="1"/>
</dbReference>
<protein>
    <recommendedName>
        <fullName evidence="6">Pro-opiomelanocortin N-terminal domain-containing protein</fullName>
    </recommendedName>
</protein>
<evidence type="ECO:0000256" key="2">
    <source>
        <dbReference type="ARBA" id="ARBA00005832"/>
    </source>
</evidence>
<feature type="signal peptide" evidence="5">
    <location>
        <begin position="1"/>
        <end position="21"/>
    </location>
</feature>
<keyword evidence="3" id="KW-0964">Secreted</keyword>
<feature type="chain" id="PRO_5023835478" description="Pro-opiomelanocortin N-terminal domain-containing protein" evidence="5">
    <location>
        <begin position="22"/>
        <end position="285"/>
    </location>
</feature>
<dbReference type="EMBL" id="AAGW02055157">
    <property type="status" value="NOT_ANNOTATED_CDS"/>
    <property type="molecule type" value="Genomic_DNA"/>
</dbReference>
<comment type="subcellular location">
    <subcellularLocation>
        <location evidence="1">Secreted</location>
    </subcellularLocation>
</comment>
<proteinExistence type="inferred from homology"/>
<dbReference type="EMBL" id="AAGW02055158">
    <property type="status" value="NOT_ANNOTATED_CDS"/>
    <property type="molecule type" value="Genomic_DNA"/>
</dbReference>
<evidence type="ECO:0000313" key="8">
    <source>
        <dbReference type="Proteomes" id="UP000001811"/>
    </source>
</evidence>
<dbReference type="PANTHER" id="PTHR11416">
    <property type="entry name" value="PRO-OPIOMELANOCORTIN"/>
    <property type="match status" value="1"/>
</dbReference>